<accession>A0ABT5EM60</accession>
<dbReference type="InterPro" id="IPR029058">
    <property type="entry name" value="AB_hydrolase_fold"/>
</dbReference>
<name>A0ABT5EM60_9BACT</name>
<dbReference type="PANTHER" id="PTHR48081:SF6">
    <property type="entry name" value="PEPTIDASE S9 PROLYL OLIGOPEPTIDASE CATALYTIC DOMAIN-CONTAINING PROTEIN"/>
    <property type="match status" value="1"/>
</dbReference>
<evidence type="ECO:0000313" key="3">
    <source>
        <dbReference type="EMBL" id="MDC0742937.1"/>
    </source>
</evidence>
<dbReference type="InterPro" id="IPR013094">
    <property type="entry name" value="AB_hydrolase_3"/>
</dbReference>
<dbReference type="PANTHER" id="PTHR48081">
    <property type="entry name" value="AB HYDROLASE SUPERFAMILY PROTEIN C4A8.06C"/>
    <property type="match status" value="1"/>
</dbReference>
<dbReference type="SUPFAM" id="SSF53474">
    <property type="entry name" value="alpha/beta-Hydrolases"/>
    <property type="match status" value="1"/>
</dbReference>
<evidence type="ECO:0000256" key="1">
    <source>
        <dbReference type="ARBA" id="ARBA00022801"/>
    </source>
</evidence>
<evidence type="ECO:0000313" key="4">
    <source>
        <dbReference type="Proteomes" id="UP001221411"/>
    </source>
</evidence>
<keyword evidence="4" id="KW-1185">Reference proteome</keyword>
<dbReference type="Gene3D" id="3.40.50.1820">
    <property type="entry name" value="alpha/beta hydrolase"/>
    <property type="match status" value="1"/>
</dbReference>
<evidence type="ECO:0000259" key="2">
    <source>
        <dbReference type="Pfam" id="PF07859"/>
    </source>
</evidence>
<comment type="caution">
    <text evidence="3">The sequence shown here is derived from an EMBL/GenBank/DDBJ whole genome shotgun (WGS) entry which is preliminary data.</text>
</comment>
<reference evidence="3 4" key="1">
    <citation type="submission" date="2022-11" db="EMBL/GenBank/DDBJ databases">
        <title>Minimal conservation of predation-associated metabolite biosynthetic gene clusters underscores biosynthetic potential of Myxococcota including descriptions for ten novel species: Archangium lansinium sp. nov., Myxococcus landrumus sp. nov., Nannocystis bai.</title>
        <authorList>
            <person name="Ahearne A."/>
            <person name="Stevens C."/>
            <person name="Dowd S."/>
        </authorList>
    </citation>
    <scope>NUCLEOTIDE SEQUENCE [LARGE SCALE GENOMIC DNA]</scope>
    <source>
        <strain evidence="3 4">RJM3</strain>
    </source>
</reference>
<dbReference type="GO" id="GO:0016787">
    <property type="term" value="F:hydrolase activity"/>
    <property type="evidence" value="ECO:0007669"/>
    <property type="project" value="UniProtKB-KW"/>
</dbReference>
<dbReference type="Proteomes" id="UP001221411">
    <property type="component" value="Unassembled WGS sequence"/>
</dbReference>
<feature type="domain" description="Alpha/beta hydrolase fold-3" evidence="2">
    <location>
        <begin position="40"/>
        <end position="241"/>
    </location>
</feature>
<organism evidence="3 4">
    <name type="scientific">Polyangium mundeleinium</name>
    <dbReference type="NCBI Taxonomy" id="2995306"/>
    <lineage>
        <taxon>Bacteria</taxon>
        <taxon>Pseudomonadati</taxon>
        <taxon>Myxococcota</taxon>
        <taxon>Polyangia</taxon>
        <taxon>Polyangiales</taxon>
        <taxon>Polyangiaceae</taxon>
        <taxon>Polyangium</taxon>
    </lineage>
</organism>
<protein>
    <submittedName>
        <fullName evidence="3">Alpha/beta hydrolase</fullName>
    </submittedName>
</protein>
<dbReference type="InterPro" id="IPR050300">
    <property type="entry name" value="GDXG_lipolytic_enzyme"/>
</dbReference>
<dbReference type="RefSeq" id="WP_271918303.1">
    <property type="nucleotide sequence ID" value="NZ_JAQNDO010000001.1"/>
</dbReference>
<dbReference type="EMBL" id="JAQNDO010000001">
    <property type="protein sequence ID" value="MDC0742937.1"/>
    <property type="molecule type" value="Genomic_DNA"/>
</dbReference>
<gene>
    <name evidence="3" type="ORF">POL67_16425</name>
</gene>
<dbReference type="Pfam" id="PF07859">
    <property type="entry name" value="Abhydrolase_3"/>
    <property type="match status" value="1"/>
</dbReference>
<sequence>MGDCKVIPLWRGRKSGLPTWGPTMEVHRADRPRATPGPAVVIFPGGGYQVNAPSESLPVVRWLCDAGFHAVLAFYRVAPCAYPAAVADAMRAVRLTRHHAAELGIDPERIGMVGFSAGGHLAGLVSFAPHLMADPDDDLAATISPRPQRLALVYPVGSFLPPTHEGSVARFCGVDSPDADLRARFSLERLVDRDAPPVLIAHAADDLTVPLTSSLTLARAYRENNVDVSAHVFPRGGHGFVLEPPDAGAAWPDPLRLWFEQL</sequence>
<keyword evidence="1 3" id="KW-0378">Hydrolase</keyword>
<proteinExistence type="predicted"/>